<comment type="caution">
    <text evidence="3">The sequence shown here is derived from an EMBL/GenBank/DDBJ whole genome shotgun (WGS) entry which is preliminary data.</text>
</comment>
<evidence type="ECO:0000313" key="3">
    <source>
        <dbReference type="EMBL" id="KAJ3996882.1"/>
    </source>
</evidence>
<feature type="compositionally biased region" description="Polar residues" evidence="1">
    <location>
        <begin position="530"/>
        <end position="539"/>
    </location>
</feature>
<feature type="compositionally biased region" description="Basic residues" evidence="1">
    <location>
        <begin position="941"/>
        <end position="950"/>
    </location>
</feature>
<feature type="region of interest" description="Disordered" evidence="1">
    <location>
        <begin position="528"/>
        <end position="549"/>
    </location>
</feature>
<evidence type="ECO:0000313" key="4">
    <source>
        <dbReference type="Proteomes" id="UP001163828"/>
    </source>
</evidence>
<evidence type="ECO:0000256" key="1">
    <source>
        <dbReference type="SAM" id="MobiDB-lite"/>
    </source>
</evidence>
<organism evidence="3 4">
    <name type="scientific">Lentinula boryana</name>
    <dbReference type="NCBI Taxonomy" id="40481"/>
    <lineage>
        <taxon>Eukaryota</taxon>
        <taxon>Fungi</taxon>
        <taxon>Dikarya</taxon>
        <taxon>Basidiomycota</taxon>
        <taxon>Agaricomycotina</taxon>
        <taxon>Agaricomycetes</taxon>
        <taxon>Agaricomycetidae</taxon>
        <taxon>Agaricales</taxon>
        <taxon>Marasmiineae</taxon>
        <taxon>Omphalotaceae</taxon>
        <taxon>Lentinula</taxon>
    </lineage>
</organism>
<dbReference type="Proteomes" id="UP001163828">
    <property type="component" value="Unassembled WGS sequence"/>
</dbReference>
<keyword evidence="2" id="KW-0472">Membrane</keyword>
<sequence length="960" mass="109808">MRCNWFTKASCISRPLQKLSRPSLVSRNPSTNCLRVDLRQKPFPFLLPRSVSTSTQRNTLPDTSNHLLSGNYTDIKRSLTPAQLSRAVWQSVRLALQAQDLHTAYIIVESVRLSNKPLLHNAPSKRYRANGIEFHEPMSPKLAGHALIHGLLRLGLPRRAQVAAKILMDNGVPLKTQTFEALLDALVTSDGNTPRSTGYEFLTYLKTLLPKSSILSLNPTLSGGKGSRAALHLFMSARNMKQQQRTQRMYRTLIGSFLFHGELIAASLLITMILKDCAVRDAIGRQLASSDIKEDPKFEQQTLEHYRFLRRSSPSPPFDILRDLVASIAEVLSRDPVEDDAYQITFRAALQALANLAYMLDIRQIPFCHLSSLIRLLYSCPRSNELVWMVNTDGKLKQIKAYDYSHHVLERLVRNPPRSRQEISNSNPNMHITRWRPALDNSRPLDLPACNSLLHYALRHRLSPRYADSILQYMQDPDPFWKGYHRPVPNTVTYNIILSAGRLLRSPIMVETILRRFQHMNEHGLGTIHSDLSSTSSPPNLDLTRGSSHDRFSSSLRRLALEPHELSLPSPPTDKTLSADIYTLTSYISYLVSVGHVDVVPDILFSLLPELAIIDHPSWGELRPEEIKRLRQQSRMDCLRRVVAYGPYFFVAILNAVVKSGRTGLAERVWNLAKEAERASWVQEFNQGREPWCLPVHAYTLMLICYGDEAQKQPIRLQVPSTAADWQPRSDRYVVGWAHYIYQENARSNRLLHRSVAGRQSGVSIYYSMLRGARSVYQALQAFKLADNEKQIRPEAVAWKNFKLPEPDERFFNAMLRIVSRDLQKRPRRARTTPSHWKQHIRFADWLYRKHGRSPNQQNTDLLVVAEDMIKSGLELPLGVRYLLTGQDSQELRHHRRRQALSRRTSPWAYPAAQTVHTPFALYVEKTKGLPLGRIPKALHRKQRVPRSHQRACTSVSGRK</sequence>
<proteinExistence type="predicted"/>
<feature type="compositionally biased region" description="Polar residues" evidence="1">
    <location>
        <begin position="951"/>
        <end position="960"/>
    </location>
</feature>
<feature type="region of interest" description="Disordered" evidence="1">
    <location>
        <begin position="941"/>
        <end position="960"/>
    </location>
</feature>
<dbReference type="EMBL" id="MU790598">
    <property type="protein sequence ID" value="KAJ3996882.1"/>
    <property type="molecule type" value="Genomic_DNA"/>
</dbReference>
<gene>
    <name evidence="3" type="ORF">F5050DRAFT_1509355</name>
</gene>
<evidence type="ECO:0000256" key="2">
    <source>
        <dbReference type="SAM" id="Phobius"/>
    </source>
</evidence>
<accession>A0ABQ8QEF5</accession>
<keyword evidence="2" id="KW-0812">Transmembrane</keyword>
<feature type="transmembrane region" description="Helical" evidence="2">
    <location>
        <begin position="250"/>
        <end position="274"/>
    </location>
</feature>
<keyword evidence="2" id="KW-1133">Transmembrane helix</keyword>
<reference evidence="3" key="1">
    <citation type="submission" date="2022-08" db="EMBL/GenBank/DDBJ databases">
        <authorList>
            <consortium name="DOE Joint Genome Institute"/>
            <person name="Min B."/>
            <person name="Riley R."/>
            <person name="Sierra-Patev S."/>
            <person name="Naranjo-Ortiz M."/>
            <person name="Looney B."/>
            <person name="Konkel Z."/>
            <person name="Slot J.C."/>
            <person name="Sakamoto Y."/>
            <person name="Steenwyk J.L."/>
            <person name="Rokas A."/>
            <person name="Carro J."/>
            <person name="Camarero S."/>
            <person name="Ferreira P."/>
            <person name="Molpeceres G."/>
            <person name="Ruiz-Duenas F.J."/>
            <person name="Serrano A."/>
            <person name="Henrissat B."/>
            <person name="Drula E."/>
            <person name="Hughes K.W."/>
            <person name="Mata J.L."/>
            <person name="Ishikawa N.K."/>
            <person name="Vargas-Isla R."/>
            <person name="Ushijima S."/>
            <person name="Smith C.A."/>
            <person name="Ahrendt S."/>
            <person name="Andreopoulos W."/>
            <person name="He G."/>
            <person name="Labutti K."/>
            <person name="Lipzen A."/>
            <person name="Ng V."/>
            <person name="Sandor L."/>
            <person name="Barry K."/>
            <person name="Martinez A.T."/>
            <person name="Xiao Y."/>
            <person name="Gibbons J.G."/>
            <person name="Terashima K."/>
            <person name="Hibbett D.S."/>
            <person name="Grigoriev I.V."/>
        </authorList>
    </citation>
    <scope>NUCLEOTIDE SEQUENCE</scope>
    <source>
        <strain evidence="3">TFB10827</strain>
    </source>
</reference>
<protein>
    <submittedName>
        <fullName evidence="3">Uncharacterized protein</fullName>
    </submittedName>
</protein>
<name>A0ABQ8QEF5_9AGAR</name>
<keyword evidence="4" id="KW-1185">Reference proteome</keyword>